<dbReference type="Pfam" id="PF00651">
    <property type="entry name" value="BTB"/>
    <property type="match status" value="1"/>
</dbReference>
<name>A0ABR0RQ28_9EURO</name>
<sequence>MDLYSVDFSSTVTIVLEDIGARFIVYKDLLCDKIPFARAYLQNGFKEEQEGVIRIREWSDKDIMQRLLVWLFEDKIVTGQNTTISDLTKLYILADRLMISDLKTEIVNRWSKDHEGNSSDAVQALTIMTDHEAIMCNLARYAIDDIAVSMERQLRFNHHQRYPRMPLELEEQAIGEICPEFRWDNSNNLAMLSSE</sequence>
<dbReference type="Proteomes" id="UP001334248">
    <property type="component" value="Unassembled WGS sequence"/>
</dbReference>
<dbReference type="Gene3D" id="3.30.710.10">
    <property type="entry name" value="Potassium Channel Kv1.1, Chain A"/>
    <property type="match status" value="1"/>
</dbReference>
<feature type="domain" description="BTB" evidence="1">
    <location>
        <begin position="10"/>
        <end position="80"/>
    </location>
</feature>
<proteinExistence type="predicted"/>
<dbReference type="InterPro" id="IPR000210">
    <property type="entry name" value="BTB/POZ_dom"/>
</dbReference>
<evidence type="ECO:0000259" key="1">
    <source>
        <dbReference type="PROSITE" id="PS50097"/>
    </source>
</evidence>
<evidence type="ECO:0000313" key="3">
    <source>
        <dbReference type="Proteomes" id="UP001334248"/>
    </source>
</evidence>
<accession>A0ABR0RQ28</accession>
<dbReference type="RefSeq" id="XP_064730796.1">
    <property type="nucleotide sequence ID" value="XM_064873692.1"/>
</dbReference>
<dbReference type="InterPro" id="IPR011333">
    <property type="entry name" value="SKP1/BTB/POZ_sf"/>
</dbReference>
<organism evidence="2 3">
    <name type="scientific">Knufia obscura</name>
    <dbReference type="NCBI Taxonomy" id="1635080"/>
    <lineage>
        <taxon>Eukaryota</taxon>
        <taxon>Fungi</taxon>
        <taxon>Dikarya</taxon>
        <taxon>Ascomycota</taxon>
        <taxon>Pezizomycotina</taxon>
        <taxon>Eurotiomycetes</taxon>
        <taxon>Chaetothyriomycetidae</taxon>
        <taxon>Chaetothyriales</taxon>
        <taxon>Trichomeriaceae</taxon>
        <taxon>Knufia</taxon>
    </lineage>
</organism>
<keyword evidence="3" id="KW-1185">Reference proteome</keyword>
<dbReference type="CDD" id="cd18186">
    <property type="entry name" value="BTB_POZ_ZBTB_KLHL-like"/>
    <property type="match status" value="1"/>
</dbReference>
<gene>
    <name evidence="2" type="ORF">PMZ80_005272</name>
</gene>
<dbReference type="GeneID" id="89998721"/>
<dbReference type="EMBL" id="JAVHJV010000005">
    <property type="protein sequence ID" value="KAK5942706.1"/>
    <property type="molecule type" value="Genomic_DNA"/>
</dbReference>
<dbReference type="SUPFAM" id="SSF54695">
    <property type="entry name" value="POZ domain"/>
    <property type="match status" value="1"/>
</dbReference>
<dbReference type="PROSITE" id="PS50097">
    <property type="entry name" value="BTB"/>
    <property type="match status" value="1"/>
</dbReference>
<evidence type="ECO:0000313" key="2">
    <source>
        <dbReference type="EMBL" id="KAK5942706.1"/>
    </source>
</evidence>
<reference evidence="2 3" key="1">
    <citation type="journal article" date="2023" name="Res Sq">
        <title>Genomic and morphological characterization of Knufia obscura isolated from the Mars 2020 spacecraft assembly facility.</title>
        <authorList>
            <person name="Chander A.M."/>
            <person name="Teixeira M.M."/>
            <person name="Singh N.K."/>
            <person name="Williams M.P."/>
            <person name="Parker C.W."/>
            <person name="Leo P."/>
            <person name="Stajich J.E."/>
            <person name="Torok T."/>
            <person name="Tighe S."/>
            <person name="Mason C.E."/>
            <person name="Venkateswaran K."/>
        </authorList>
    </citation>
    <scope>NUCLEOTIDE SEQUENCE [LARGE SCALE GENOMIC DNA]</scope>
    <source>
        <strain evidence="2 3">CCFEE 5817</strain>
    </source>
</reference>
<comment type="caution">
    <text evidence="2">The sequence shown here is derived from an EMBL/GenBank/DDBJ whole genome shotgun (WGS) entry which is preliminary data.</text>
</comment>
<protein>
    <recommendedName>
        <fullName evidence="1">BTB domain-containing protein</fullName>
    </recommendedName>
</protein>